<dbReference type="Ensembl" id="ENSPKIT00000028239.1">
    <property type="protein sequence ID" value="ENSPKIP00000004257.1"/>
    <property type="gene ID" value="ENSPKIG00000021444.1"/>
</dbReference>
<organism evidence="1 2">
    <name type="scientific">Paramormyrops kingsleyae</name>
    <dbReference type="NCBI Taxonomy" id="1676925"/>
    <lineage>
        <taxon>Eukaryota</taxon>
        <taxon>Metazoa</taxon>
        <taxon>Chordata</taxon>
        <taxon>Craniata</taxon>
        <taxon>Vertebrata</taxon>
        <taxon>Euteleostomi</taxon>
        <taxon>Actinopterygii</taxon>
        <taxon>Neopterygii</taxon>
        <taxon>Teleostei</taxon>
        <taxon>Osteoglossocephala</taxon>
        <taxon>Osteoglossomorpha</taxon>
        <taxon>Osteoglossiformes</taxon>
        <taxon>Mormyridae</taxon>
        <taxon>Paramormyrops</taxon>
    </lineage>
</organism>
<reference evidence="1" key="1">
    <citation type="submission" date="2025-08" db="UniProtKB">
        <authorList>
            <consortium name="Ensembl"/>
        </authorList>
    </citation>
    <scope>IDENTIFICATION</scope>
</reference>
<reference evidence="1" key="2">
    <citation type="submission" date="2025-09" db="UniProtKB">
        <authorList>
            <consortium name="Ensembl"/>
        </authorList>
    </citation>
    <scope>IDENTIFICATION</scope>
</reference>
<dbReference type="Proteomes" id="UP000261540">
    <property type="component" value="Unplaced"/>
</dbReference>
<proteinExistence type="predicted"/>
<dbReference type="STRING" id="1676925.ENSPKIP00000004257"/>
<protein>
    <submittedName>
        <fullName evidence="1">Uncharacterized protein</fullName>
    </submittedName>
</protein>
<dbReference type="Pfam" id="PF00429">
    <property type="entry name" value="TLV_coat"/>
    <property type="match status" value="1"/>
</dbReference>
<dbReference type="SUPFAM" id="SSF58069">
    <property type="entry name" value="Virus ectodomain"/>
    <property type="match status" value="1"/>
</dbReference>
<evidence type="ECO:0000313" key="2">
    <source>
        <dbReference type="Proteomes" id="UP000261540"/>
    </source>
</evidence>
<dbReference type="Gene3D" id="1.10.287.210">
    <property type="match status" value="1"/>
</dbReference>
<sequence length="354" mass="39222">MFWRTAFSSCVTHFSPAVPDPRVLDRGKRWVMDANAVELLSRAVTAELNVSDCWVCHYMPHTAGWVCSTQIIITWTVDAAWMAEDPERYGARVRELTVTALQCRRSPDNCTYSAVSCPSDTHVRAKGTTMPEDGLAVIPVNETVCFHLFNSAQSLALSSPPLHCRAYVNFSVLGDVLLVAPPRSVFVCGRKDSLKGYIVLSLSTAKVGWYCYLAYLVPPIRVVPKEQMSLAVRAYSRGKRSLSRTEQWFGVFIPSLGVSDLQTEVAALQTAVEKVANQTLDTVQAVQGELSAIKQVALQNRMALDILLAEKGGVCAIVGRECFPIGLQWHDYCLTWLNSVHIIPPLLLFNLTWS</sequence>
<evidence type="ECO:0000313" key="1">
    <source>
        <dbReference type="Ensembl" id="ENSPKIP00000004257.1"/>
    </source>
</evidence>
<dbReference type="AlphaFoldDB" id="A0A3B3QC13"/>
<keyword evidence="2" id="KW-1185">Reference proteome</keyword>
<dbReference type="InterPro" id="IPR018154">
    <property type="entry name" value="TLV/ENV_coat_polyprotein"/>
</dbReference>
<dbReference type="GeneTree" id="ENSGT01140000282709"/>
<name>A0A3B3QC13_9TELE</name>
<dbReference type="PANTHER" id="PTHR10424">
    <property type="entry name" value="VIRAL ENVELOPE PROTEIN"/>
    <property type="match status" value="1"/>
</dbReference>
<accession>A0A3B3QC13</accession>